<feature type="region of interest" description="Disordered" evidence="11">
    <location>
        <begin position="320"/>
        <end position="342"/>
    </location>
</feature>
<evidence type="ECO:0000256" key="1">
    <source>
        <dbReference type="ARBA" id="ARBA00001232"/>
    </source>
</evidence>
<feature type="compositionally biased region" description="Basic and acidic residues" evidence="11">
    <location>
        <begin position="320"/>
        <end position="333"/>
    </location>
</feature>
<dbReference type="Gene3D" id="3.40.718.10">
    <property type="entry name" value="Isopropylmalate Dehydrogenase"/>
    <property type="match status" value="1"/>
</dbReference>
<organism evidence="12 13">
    <name type="scientific">Limnochorda pilosa</name>
    <dbReference type="NCBI Taxonomy" id="1555112"/>
    <lineage>
        <taxon>Bacteria</taxon>
        <taxon>Bacillati</taxon>
        <taxon>Bacillota</taxon>
        <taxon>Limnochordia</taxon>
        <taxon>Limnochordales</taxon>
        <taxon>Limnochordaceae</taxon>
        <taxon>Limnochorda</taxon>
    </lineage>
</organism>
<evidence type="ECO:0000256" key="2">
    <source>
        <dbReference type="ARBA" id="ARBA00022490"/>
    </source>
</evidence>
<dbReference type="PIRSF" id="PIRSF002465">
    <property type="entry name" value="Phsphlp_syn_PlsX"/>
    <property type="match status" value="1"/>
</dbReference>
<dbReference type="AlphaFoldDB" id="A0A0K2SIX1"/>
<dbReference type="Proteomes" id="UP000065807">
    <property type="component" value="Chromosome"/>
</dbReference>
<dbReference type="EC" id="2.3.1.274" evidence="8 10"/>
<dbReference type="SUPFAM" id="SSF53659">
    <property type="entry name" value="Isocitrate/Isopropylmalate dehydrogenase-like"/>
    <property type="match status" value="1"/>
</dbReference>
<evidence type="ECO:0000256" key="3">
    <source>
        <dbReference type="ARBA" id="ARBA00022516"/>
    </source>
</evidence>
<comment type="subcellular location">
    <subcellularLocation>
        <location evidence="10">Cytoplasm</location>
    </subcellularLocation>
    <text evidence="10">Associated with the membrane possibly through PlsY.</text>
</comment>
<reference evidence="13" key="2">
    <citation type="journal article" date="2016" name="Int. J. Syst. Evol. Microbiol.">
        <title>Complete genome sequence and cell structure of Limnochorda pilosa, a Gram-negative spore-former within the phylum Firmicutes.</title>
        <authorList>
            <person name="Watanabe M."/>
            <person name="Kojima H."/>
            <person name="Fukui M."/>
        </authorList>
    </citation>
    <scope>NUCLEOTIDE SEQUENCE [LARGE SCALE GENOMIC DNA]</scope>
    <source>
        <strain evidence="13">HC45</strain>
    </source>
</reference>
<dbReference type="EMBL" id="AP014924">
    <property type="protein sequence ID" value="BAS26977.1"/>
    <property type="molecule type" value="Genomic_DNA"/>
</dbReference>
<evidence type="ECO:0000256" key="8">
    <source>
        <dbReference type="ARBA" id="ARBA00024069"/>
    </source>
</evidence>
<dbReference type="GO" id="GO:0043811">
    <property type="term" value="F:phosphate:acyl-[acyl carrier protein] acyltransferase activity"/>
    <property type="evidence" value="ECO:0007669"/>
    <property type="project" value="UniProtKB-UniRule"/>
</dbReference>
<keyword evidence="4 10" id="KW-0808">Transferase</keyword>
<keyword evidence="12" id="KW-0012">Acyltransferase</keyword>
<dbReference type="STRING" id="1555112.LIP_1120"/>
<dbReference type="KEGG" id="lpil:LIP_1120"/>
<comment type="similarity">
    <text evidence="10">Belongs to the PlsX family.</text>
</comment>
<evidence type="ECO:0000256" key="5">
    <source>
        <dbReference type="ARBA" id="ARBA00023098"/>
    </source>
</evidence>
<dbReference type="HAMAP" id="MF_00019">
    <property type="entry name" value="PlsX"/>
    <property type="match status" value="1"/>
</dbReference>
<evidence type="ECO:0000256" key="6">
    <source>
        <dbReference type="ARBA" id="ARBA00023209"/>
    </source>
</evidence>
<keyword evidence="6 10" id="KW-0594">Phospholipid biosynthesis</keyword>
<evidence type="ECO:0000256" key="11">
    <source>
        <dbReference type="SAM" id="MobiDB-lite"/>
    </source>
</evidence>
<evidence type="ECO:0000256" key="9">
    <source>
        <dbReference type="ARBA" id="ARBA00046608"/>
    </source>
</evidence>
<dbReference type="PANTHER" id="PTHR30100">
    <property type="entry name" value="FATTY ACID/PHOSPHOLIPID SYNTHESIS PROTEIN PLSX"/>
    <property type="match status" value="1"/>
</dbReference>
<dbReference type="GO" id="GO:0006633">
    <property type="term" value="P:fatty acid biosynthetic process"/>
    <property type="evidence" value="ECO:0007669"/>
    <property type="project" value="UniProtKB-UniRule"/>
</dbReference>
<keyword evidence="5 10" id="KW-0443">Lipid metabolism</keyword>
<accession>A0A0K2SIX1</accession>
<comment type="subunit">
    <text evidence="9 10">Homodimer. Probably interacts with PlsY.</text>
</comment>
<dbReference type="GO" id="GO:0005737">
    <property type="term" value="C:cytoplasm"/>
    <property type="evidence" value="ECO:0007669"/>
    <property type="project" value="UniProtKB-SubCell"/>
</dbReference>
<keyword evidence="13" id="KW-1185">Reference proteome</keyword>
<dbReference type="UniPathway" id="UPA00085"/>
<keyword evidence="2 10" id="KW-0963">Cytoplasm</keyword>
<protein>
    <recommendedName>
        <fullName evidence="8 10">Phosphate acyltransferase</fullName>
        <ecNumber evidence="8 10">2.3.1.274</ecNumber>
    </recommendedName>
    <alternativeName>
        <fullName evidence="10">Acyl-ACP phosphotransacylase</fullName>
    </alternativeName>
    <alternativeName>
        <fullName evidence="10">Acyl-[acyl-carrier-protein]--phosphate acyltransferase</fullName>
    </alternativeName>
    <alternativeName>
        <fullName evidence="10">Phosphate-acyl-ACP acyltransferase</fullName>
    </alternativeName>
</protein>
<evidence type="ECO:0000256" key="4">
    <source>
        <dbReference type="ARBA" id="ARBA00022679"/>
    </source>
</evidence>
<reference evidence="13" key="1">
    <citation type="submission" date="2015-07" db="EMBL/GenBank/DDBJ databases">
        <title>Complete genome sequence and phylogenetic analysis of Limnochorda pilosa.</title>
        <authorList>
            <person name="Watanabe M."/>
            <person name="Kojima H."/>
            <person name="Fukui M."/>
        </authorList>
    </citation>
    <scope>NUCLEOTIDE SEQUENCE [LARGE SCALE GENOMIC DNA]</scope>
    <source>
        <strain evidence="13">HC45</strain>
    </source>
</reference>
<keyword evidence="3 10" id="KW-0444">Lipid biosynthesis</keyword>
<sequence length="342" mass="35616">MRVAVDCMAGDHAPAELVAGALAAQDDGVEPILVGVPEQLLPFLPEGGGGWSLEPSGQAVAEGEAPAQAFRRRPDASVFQAVRLVREGRADAAVSVGNTGAAVVAAAHVLGMLAAGRPWAGGPVIGFAPRTVVLDMGANVDVRPAQFLELAAMGTAYARAMLDVAAPRVALLSIGREQGKGNRQVKEAYDLLAGSAFRFVGNVEPYGLLAGDAEVVLCDGFVGNAVLKTSEALSEAILALALAELSGRAPEADLARFIRRVREHVQVAERMGGGPLLGVRGVVVVGHGASRVEAVRKAISTARDAVRGRLVERMEEELRRLSRTEDRKAESRSSRAGGNARS</sequence>
<evidence type="ECO:0000256" key="10">
    <source>
        <dbReference type="HAMAP-Rule" id="MF_00019"/>
    </source>
</evidence>
<gene>
    <name evidence="10" type="primary">plsX</name>
    <name evidence="12" type="ORF">LIP_1120</name>
</gene>
<dbReference type="PANTHER" id="PTHR30100:SF1">
    <property type="entry name" value="PHOSPHATE ACYLTRANSFERASE"/>
    <property type="match status" value="1"/>
</dbReference>
<dbReference type="GO" id="GO:0008654">
    <property type="term" value="P:phospholipid biosynthetic process"/>
    <property type="evidence" value="ECO:0007669"/>
    <property type="project" value="UniProtKB-KW"/>
</dbReference>
<comment type="pathway">
    <text evidence="10">Lipid metabolism; phospholipid metabolism.</text>
</comment>
<dbReference type="InterPro" id="IPR003664">
    <property type="entry name" value="FA_synthesis"/>
</dbReference>
<comment type="catalytic activity">
    <reaction evidence="1 10">
        <text>a fatty acyl-[ACP] + phosphate = an acyl phosphate + holo-[ACP]</text>
        <dbReference type="Rhea" id="RHEA:42292"/>
        <dbReference type="Rhea" id="RHEA-COMP:9685"/>
        <dbReference type="Rhea" id="RHEA-COMP:14125"/>
        <dbReference type="ChEBI" id="CHEBI:43474"/>
        <dbReference type="ChEBI" id="CHEBI:59918"/>
        <dbReference type="ChEBI" id="CHEBI:64479"/>
        <dbReference type="ChEBI" id="CHEBI:138651"/>
        <dbReference type="EC" id="2.3.1.274"/>
    </reaction>
</comment>
<name>A0A0K2SIX1_LIMPI</name>
<evidence type="ECO:0000313" key="13">
    <source>
        <dbReference type="Proteomes" id="UP000065807"/>
    </source>
</evidence>
<keyword evidence="7 10" id="KW-1208">Phospholipid metabolism</keyword>
<evidence type="ECO:0000256" key="7">
    <source>
        <dbReference type="ARBA" id="ARBA00023264"/>
    </source>
</evidence>
<comment type="function">
    <text evidence="10">Catalyzes the reversible formation of acyl-phosphate (acyl-PO(4)) from acyl-[acyl-carrier-protein] (acyl-ACP). This enzyme utilizes acyl-ACP as fatty acyl donor, but not acyl-CoA.</text>
</comment>
<evidence type="ECO:0000313" key="12">
    <source>
        <dbReference type="EMBL" id="BAS26977.1"/>
    </source>
</evidence>
<proteinExistence type="inferred from homology"/>
<dbReference type="Pfam" id="PF02504">
    <property type="entry name" value="FA_synthesis"/>
    <property type="match status" value="1"/>
</dbReference>
<dbReference type="InterPro" id="IPR012281">
    <property type="entry name" value="Phospholipid_synth_PlsX-like"/>
</dbReference>